<dbReference type="InterPro" id="IPR004993">
    <property type="entry name" value="GH3"/>
</dbReference>
<dbReference type="EMBL" id="JBEAFC010000009">
    <property type="protein sequence ID" value="KAL1539509.1"/>
    <property type="molecule type" value="Genomic_DNA"/>
</dbReference>
<evidence type="ECO:0000313" key="6">
    <source>
        <dbReference type="Proteomes" id="UP001567538"/>
    </source>
</evidence>
<evidence type="ECO:0000259" key="4">
    <source>
        <dbReference type="Pfam" id="PF23572"/>
    </source>
</evidence>
<keyword evidence="6" id="KW-1185">Reference proteome</keyword>
<feature type="domain" description="GH3 middle" evidence="3">
    <location>
        <begin position="355"/>
        <end position="423"/>
    </location>
</feature>
<comment type="similarity">
    <text evidence="1">Belongs to the IAA-amido conjugating enzyme family.</text>
</comment>
<dbReference type="Pfam" id="PF23572">
    <property type="entry name" value="GH3_C"/>
    <property type="match status" value="1"/>
</dbReference>
<gene>
    <name evidence="5" type="primary">JAR6</name>
    <name evidence="5" type="ORF">AAHA92_23983</name>
</gene>
<dbReference type="PANTHER" id="PTHR31901:SF5">
    <property type="entry name" value="JASMONOYL--L-AMINO ACID SYNTHETASE JAR1"/>
    <property type="match status" value="1"/>
</dbReference>
<accession>A0ABD1G5W4</accession>
<dbReference type="PANTHER" id="PTHR31901">
    <property type="entry name" value="GH3 DOMAIN-CONTAINING PROTEIN"/>
    <property type="match status" value="1"/>
</dbReference>
<evidence type="ECO:0000313" key="5">
    <source>
        <dbReference type="EMBL" id="KAL1539509.1"/>
    </source>
</evidence>
<reference evidence="5 6" key="1">
    <citation type="submission" date="2024-06" db="EMBL/GenBank/DDBJ databases">
        <title>A chromosome level genome sequence of Diviner's sage (Salvia divinorum).</title>
        <authorList>
            <person name="Ford S.A."/>
            <person name="Ro D.-K."/>
            <person name="Ness R.W."/>
            <person name="Phillips M.A."/>
        </authorList>
    </citation>
    <scope>NUCLEOTIDE SEQUENCE [LARGE SCALE GENOMIC DNA]</scope>
    <source>
        <strain evidence="5">SAF-2024a</strain>
        <tissue evidence="5">Leaf</tissue>
    </source>
</reference>
<name>A0ABD1G5W4_SALDI</name>
<dbReference type="AlphaFoldDB" id="A0ABD1G5W4"/>
<dbReference type="InterPro" id="IPR055377">
    <property type="entry name" value="GH3_M"/>
</dbReference>
<feature type="domain" description="GH3 C-terminal" evidence="4">
    <location>
        <begin position="439"/>
        <end position="550"/>
    </location>
</feature>
<keyword evidence="2" id="KW-0436">Ligase</keyword>
<dbReference type="InterPro" id="IPR055378">
    <property type="entry name" value="GH3_C"/>
</dbReference>
<protein>
    <submittedName>
        <fullName evidence="5">Jasmonoyl--L-amino acid synthetase jar6</fullName>
    </submittedName>
</protein>
<dbReference type="Proteomes" id="UP001567538">
    <property type="component" value="Unassembled WGS sequence"/>
</dbReference>
<evidence type="ECO:0000259" key="3">
    <source>
        <dbReference type="Pfam" id="PF23571"/>
    </source>
</evidence>
<evidence type="ECO:0000256" key="1">
    <source>
        <dbReference type="ARBA" id="ARBA00008068"/>
    </source>
</evidence>
<dbReference type="GO" id="GO:0016874">
    <property type="term" value="F:ligase activity"/>
    <property type="evidence" value="ECO:0007669"/>
    <property type="project" value="UniProtKB-KW"/>
</dbReference>
<comment type="caution">
    <text evidence="5">The sequence shown here is derived from an EMBL/GenBank/DDBJ whole genome shotgun (WGS) entry which is preliminary data.</text>
</comment>
<organism evidence="5 6">
    <name type="scientific">Salvia divinorum</name>
    <name type="common">Maria pastora</name>
    <name type="synonym">Diviner's sage</name>
    <dbReference type="NCBI Taxonomy" id="28513"/>
    <lineage>
        <taxon>Eukaryota</taxon>
        <taxon>Viridiplantae</taxon>
        <taxon>Streptophyta</taxon>
        <taxon>Embryophyta</taxon>
        <taxon>Tracheophyta</taxon>
        <taxon>Spermatophyta</taxon>
        <taxon>Magnoliopsida</taxon>
        <taxon>eudicotyledons</taxon>
        <taxon>Gunneridae</taxon>
        <taxon>Pentapetalae</taxon>
        <taxon>asterids</taxon>
        <taxon>lamiids</taxon>
        <taxon>Lamiales</taxon>
        <taxon>Lamiaceae</taxon>
        <taxon>Nepetoideae</taxon>
        <taxon>Mentheae</taxon>
        <taxon>Salviinae</taxon>
        <taxon>Salvia</taxon>
        <taxon>Salvia subgen. Calosphace</taxon>
    </lineage>
</organism>
<evidence type="ECO:0000256" key="2">
    <source>
        <dbReference type="ARBA" id="ARBA00022598"/>
    </source>
</evidence>
<dbReference type="Pfam" id="PF23571">
    <property type="entry name" value="GH3_M"/>
    <property type="match status" value="1"/>
</dbReference>
<sequence length="574" mass="63769">MLLETMQERVELEAVVEEFEWLTKDVGRVQRETLQKILEQNGATEYLSQWGLNGRTDPDTYKACVPVVTHADIEPFIRRIADAGILHNSSIITAKPITAMSLSSGTTEGKPKYLPFNEDLVENTTQVYKTSFAFRNREYPIGNGKALQFIYSSKQFTTKGGLRAGTATTHLFNSVDFKQTLRATQRPCCSPDEVIFGGNYHHSLYCHLLCGLIFRHQIQLISSTFAHSIVHAFRTFEQIWHHLVADIRRGSLSSRITSAPIRSAMAKLLMPDPDLADAIHQKCLSLSNWYGLIPALFPNVKYVYGIMTGSMEPYIKKLRHYAAEIPLVSADYGASEGWIGVNVNPKSPPEEATFAVLPNIGYFEFIPLDSGSGEAVGLTEVEIGKEYEVVTTSFAGLYRYKLGDVVRVAGFRKGTPELRFVCRRNVVLSINLDKNTERDLQASVEAAAKVAAADKVEVVDYTSCVEASTEPARYVVFWEMSGGASDEVVEECCNCLDRSFEDPGYVSMRRIHGIGALELRILKRGTFQKVMDHFVGMGGAVSQFKTPRCVGPANGKLMQILAANVVKTCFSTAY</sequence>
<dbReference type="Pfam" id="PF03321">
    <property type="entry name" value="GH3"/>
    <property type="match status" value="1"/>
</dbReference>
<proteinExistence type="inferred from homology"/>